<evidence type="ECO:0000313" key="5">
    <source>
        <dbReference type="Proteomes" id="UP000305778"/>
    </source>
</evidence>
<dbReference type="InterPro" id="IPR002347">
    <property type="entry name" value="SDR_fam"/>
</dbReference>
<dbReference type="OrthoDB" id="286404at2"/>
<comment type="caution">
    <text evidence="4">The sequence shown here is derived from an EMBL/GenBank/DDBJ whole genome shotgun (WGS) entry which is preliminary data.</text>
</comment>
<evidence type="ECO:0000256" key="1">
    <source>
        <dbReference type="ARBA" id="ARBA00006484"/>
    </source>
</evidence>
<dbReference type="CDD" id="cd05233">
    <property type="entry name" value="SDR_c"/>
    <property type="match status" value="1"/>
</dbReference>
<dbReference type="SMART" id="SM00822">
    <property type="entry name" value="PKS_KR"/>
    <property type="match status" value="1"/>
</dbReference>
<protein>
    <submittedName>
        <fullName evidence="4">SDR family oxidoreductase</fullName>
    </submittedName>
</protein>
<accession>A0A4U0S8Q1</accession>
<sequence length="264" mass="27006">MSRHVLVTGAAGGLGQAIARAFGAAGDHVTGVDAREQPLREALAEISTEYAVRTQPLVADLSTPAAGELVDTAWDTFGPIDVLVNAAGIWPATPLLEMTSQIWDRVLAVNTRAPVLATVALARRAVLAERPAVVVNLASGAAVRARPGAAHYSTSKAALEMATRSCAVELGSVGVRVNAVSPGFVAGSSQEVNPITEHYAAAVSTNPLGRIGQPPDVASAVLFLASDQASWITGAVLRVDGGSSAGNSQLPVHWDGTTEVQHGG</sequence>
<dbReference type="PRINTS" id="PR00081">
    <property type="entry name" value="GDHRDH"/>
</dbReference>
<dbReference type="RefSeq" id="WP_136728026.1">
    <property type="nucleotide sequence ID" value="NZ_SUMC01000046.1"/>
</dbReference>
<dbReference type="Proteomes" id="UP000305778">
    <property type="component" value="Unassembled WGS sequence"/>
</dbReference>
<feature type="domain" description="Ketoreductase" evidence="3">
    <location>
        <begin position="3"/>
        <end position="183"/>
    </location>
</feature>
<keyword evidence="5" id="KW-1185">Reference proteome</keyword>
<keyword evidence="2" id="KW-0560">Oxidoreductase</keyword>
<dbReference type="InterPro" id="IPR057326">
    <property type="entry name" value="KR_dom"/>
</dbReference>
<organism evidence="4 5">
    <name type="scientific">Actinacidiphila oryziradicis</name>
    <dbReference type="NCBI Taxonomy" id="2571141"/>
    <lineage>
        <taxon>Bacteria</taxon>
        <taxon>Bacillati</taxon>
        <taxon>Actinomycetota</taxon>
        <taxon>Actinomycetes</taxon>
        <taxon>Kitasatosporales</taxon>
        <taxon>Streptomycetaceae</taxon>
        <taxon>Actinacidiphila</taxon>
    </lineage>
</organism>
<dbReference type="FunFam" id="3.40.50.720:FF:000084">
    <property type="entry name" value="Short-chain dehydrogenase reductase"/>
    <property type="match status" value="1"/>
</dbReference>
<dbReference type="Pfam" id="PF13561">
    <property type="entry name" value="adh_short_C2"/>
    <property type="match status" value="1"/>
</dbReference>
<dbReference type="InterPro" id="IPR036291">
    <property type="entry name" value="NAD(P)-bd_dom_sf"/>
</dbReference>
<gene>
    <name evidence="4" type="ORF">FCI23_34145</name>
</gene>
<dbReference type="AlphaFoldDB" id="A0A4U0S8Q1"/>
<proteinExistence type="inferred from homology"/>
<dbReference type="PRINTS" id="PR00080">
    <property type="entry name" value="SDRFAMILY"/>
</dbReference>
<reference evidence="4 5" key="1">
    <citation type="submission" date="2019-04" db="EMBL/GenBank/DDBJ databases">
        <title>Streptomyces oryziradicis sp. nov., a novel actinomycete isolated from rhizosphere soil of rice (Oryza sativa L.).</title>
        <authorList>
            <person name="Li C."/>
        </authorList>
    </citation>
    <scope>NUCLEOTIDE SEQUENCE [LARGE SCALE GENOMIC DNA]</scope>
    <source>
        <strain evidence="4 5">NEAU-C40</strain>
    </source>
</reference>
<comment type="similarity">
    <text evidence="1">Belongs to the short-chain dehydrogenases/reductases (SDR) family.</text>
</comment>
<evidence type="ECO:0000259" key="3">
    <source>
        <dbReference type="SMART" id="SM00822"/>
    </source>
</evidence>
<name>A0A4U0S8Q1_9ACTN</name>
<dbReference type="EMBL" id="SUMC01000046">
    <property type="protein sequence ID" value="TKA04818.1"/>
    <property type="molecule type" value="Genomic_DNA"/>
</dbReference>
<dbReference type="Gene3D" id="3.40.50.720">
    <property type="entry name" value="NAD(P)-binding Rossmann-like Domain"/>
    <property type="match status" value="1"/>
</dbReference>
<dbReference type="GO" id="GO:0016491">
    <property type="term" value="F:oxidoreductase activity"/>
    <property type="evidence" value="ECO:0007669"/>
    <property type="project" value="UniProtKB-KW"/>
</dbReference>
<dbReference type="PANTHER" id="PTHR43639">
    <property type="entry name" value="OXIDOREDUCTASE, SHORT-CHAIN DEHYDROGENASE/REDUCTASE FAMILY (AFU_ORTHOLOGUE AFUA_5G02870)"/>
    <property type="match status" value="1"/>
</dbReference>
<dbReference type="SUPFAM" id="SSF51735">
    <property type="entry name" value="NAD(P)-binding Rossmann-fold domains"/>
    <property type="match status" value="1"/>
</dbReference>
<dbReference type="PANTHER" id="PTHR43639:SF1">
    <property type="entry name" value="SHORT-CHAIN DEHYDROGENASE_REDUCTASE FAMILY PROTEIN"/>
    <property type="match status" value="1"/>
</dbReference>
<evidence type="ECO:0000256" key="2">
    <source>
        <dbReference type="ARBA" id="ARBA00023002"/>
    </source>
</evidence>
<evidence type="ECO:0000313" key="4">
    <source>
        <dbReference type="EMBL" id="TKA04818.1"/>
    </source>
</evidence>